<organism evidence="2 3">
    <name type="scientific">Myxozyma melibiosi</name>
    <dbReference type="NCBI Taxonomy" id="54550"/>
    <lineage>
        <taxon>Eukaryota</taxon>
        <taxon>Fungi</taxon>
        <taxon>Dikarya</taxon>
        <taxon>Ascomycota</taxon>
        <taxon>Saccharomycotina</taxon>
        <taxon>Lipomycetes</taxon>
        <taxon>Lipomycetales</taxon>
        <taxon>Lipomycetaceae</taxon>
        <taxon>Myxozyma</taxon>
    </lineage>
</organism>
<proteinExistence type="inferred from homology"/>
<evidence type="ECO:0000313" key="2">
    <source>
        <dbReference type="EMBL" id="KAK7204241.1"/>
    </source>
</evidence>
<gene>
    <name evidence="2" type="ORF">BZA70DRAFT_307264</name>
</gene>
<dbReference type="InterPro" id="IPR023606">
    <property type="entry name" value="CoA-Trfase_III_dom_1_sf"/>
</dbReference>
<dbReference type="RefSeq" id="XP_064767274.1">
    <property type="nucleotide sequence ID" value="XM_064914825.1"/>
</dbReference>
<name>A0ABR1F321_9ASCO</name>
<accession>A0ABR1F321</accession>
<keyword evidence="3" id="KW-1185">Reference proteome</keyword>
<evidence type="ECO:0000313" key="3">
    <source>
        <dbReference type="Proteomes" id="UP001498771"/>
    </source>
</evidence>
<dbReference type="Gene3D" id="3.40.50.10540">
    <property type="entry name" value="Crotonobetainyl-coa:carnitine coa-transferase, domain 1"/>
    <property type="match status" value="1"/>
</dbReference>
<dbReference type="InterPro" id="IPR052985">
    <property type="entry name" value="CoA-trans_III_biosynth/detox"/>
</dbReference>
<dbReference type="EMBL" id="JBBJBU010000009">
    <property type="protein sequence ID" value="KAK7204241.1"/>
    <property type="molecule type" value="Genomic_DNA"/>
</dbReference>
<dbReference type="InterPro" id="IPR003673">
    <property type="entry name" value="CoA-Trfase_fam_III"/>
</dbReference>
<dbReference type="Pfam" id="PF02515">
    <property type="entry name" value="CoA_transf_3"/>
    <property type="match status" value="1"/>
</dbReference>
<dbReference type="PANTHER" id="PTHR48229:SF1">
    <property type="entry name" value="ALPHA METHYLACYL-COA RACEMASE-RELATED"/>
    <property type="match status" value="1"/>
</dbReference>
<sequence>MPSSISAEADSIFHNVLLTDSRLALPPSVLSAADRTTFDTDSIDAPFFPTPMKMSESSAALWALAATFANAITEQRFGVVQKVSVNTDAASLFLFSTAVVRVAGKTLQDPEIAKRYMIYDKGRSFDTYRRLATNIYPTKDGRFFHLHGSMNATPILTMLGLPIDRSVTMDQAIKDYISTVEQHDAEWLDIESNEHFRQAGTICLTPEEFARSEQGKAIKDDPIYLLESKPAPGLNPVPWPTTTSTSALRPLEGIKIIEIARVIAAPTISKLAALYGATVVRVSCLTEPDMGPLLVDGNLGKYDVSLDLKTLEGKKALDKLLEDADVLLDGYRPGALARLGYSEVYIHEIAKRRGKGIVYVRENCYGWKGPFKDRSGWQQISDCITGVSWLQGRFLGLNEPVVPLLPNSDYQVGIIGLIGILHALYNRTNSGESSTVSVSLNQFNLFYIGLGVQDDETQKSLREMHDASLSLRHFDDMPSLVQKTIMSLMKTTPKLFSPKHFAQIDAHLGGPEGEKMTFLGPVAKFEKTQLKYDVGSCFLNAYEAKWPEIE</sequence>
<comment type="caution">
    <text evidence="2">The sequence shown here is derived from an EMBL/GenBank/DDBJ whole genome shotgun (WGS) entry which is preliminary data.</text>
</comment>
<evidence type="ECO:0000256" key="1">
    <source>
        <dbReference type="ARBA" id="ARBA00008383"/>
    </source>
</evidence>
<comment type="similarity">
    <text evidence="1">Belongs to the CoA-transferase III family.</text>
</comment>
<dbReference type="GeneID" id="90040337"/>
<dbReference type="PANTHER" id="PTHR48229">
    <property type="entry name" value="CAIB/BAIF FAMILY ENZYME (AFU_ORTHOLOGUE AFUA_1G05360)-RELATED"/>
    <property type="match status" value="1"/>
</dbReference>
<dbReference type="SUPFAM" id="SSF89796">
    <property type="entry name" value="CoA-transferase family III (CaiB/BaiF)"/>
    <property type="match status" value="2"/>
</dbReference>
<dbReference type="Proteomes" id="UP001498771">
    <property type="component" value="Unassembled WGS sequence"/>
</dbReference>
<protein>
    <submittedName>
        <fullName evidence="2">CAIB/BAIF family enzyme</fullName>
    </submittedName>
</protein>
<reference evidence="2 3" key="1">
    <citation type="submission" date="2024-03" db="EMBL/GenBank/DDBJ databases">
        <title>Genome-scale model development and genomic sequencing of the oleaginous clade Lipomyces.</title>
        <authorList>
            <consortium name="Lawrence Berkeley National Laboratory"/>
            <person name="Czajka J.J."/>
            <person name="Han Y."/>
            <person name="Kim J."/>
            <person name="Mondo S.J."/>
            <person name="Hofstad B.A."/>
            <person name="Robles A."/>
            <person name="Haridas S."/>
            <person name="Riley R."/>
            <person name="LaButti K."/>
            <person name="Pangilinan J."/>
            <person name="Andreopoulos W."/>
            <person name="Lipzen A."/>
            <person name="Yan J."/>
            <person name="Wang M."/>
            <person name="Ng V."/>
            <person name="Grigoriev I.V."/>
            <person name="Spatafora J.W."/>
            <person name="Magnuson J.K."/>
            <person name="Baker S.E."/>
            <person name="Pomraning K.R."/>
        </authorList>
    </citation>
    <scope>NUCLEOTIDE SEQUENCE [LARGE SCALE GENOMIC DNA]</scope>
    <source>
        <strain evidence="2 3">Phaff 52-87</strain>
    </source>
</reference>